<proteinExistence type="predicted"/>
<sequence>MRDWARPSIVKFYIQSLPYLYRWDSSINEPAPHIISAQITPINSEYPNQTHQHFPSSIMKSPLYILTVLLPLAVQVAQATPTPDADELEDRATEERRSCRVRHGFDYWKYPCGSSDTSGRAHRGDNITLMCRYKYVSVNDTFG</sequence>
<dbReference type="OrthoDB" id="4369767at2759"/>
<reference evidence="2" key="1">
    <citation type="submission" date="2019-04" db="EMBL/GenBank/DDBJ databases">
        <title>Friends and foes A comparative genomics studyof 23 Aspergillus species from section Flavi.</title>
        <authorList>
            <consortium name="DOE Joint Genome Institute"/>
            <person name="Kjaerbolling I."/>
            <person name="Vesth T."/>
            <person name="Frisvad J.C."/>
            <person name="Nybo J.L."/>
            <person name="Theobald S."/>
            <person name="Kildgaard S."/>
            <person name="Isbrandt T."/>
            <person name="Kuo A."/>
            <person name="Sato A."/>
            <person name="Lyhne E.K."/>
            <person name="Kogle M.E."/>
            <person name="Wiebenga A."/>
            <person name="Kun R.S."/>
            <person name="Lubbers R.J."/>
            <person name="Makela M.R."/>
            <person name="Barry K."/>
            <person name="Chovatia M."/>
            <person name="Clum A."/>
            <person name="Daum C."/>
            <person name="Haridas S."/>
            <person name="He G."/>
            <person name="LaButti K."/>
            <person name="Lipzen A."/>
            <person name="Mondo S."/>
            <person name="Riley R."/>
            <person name="Salamov A."/>
            <person name="Simmons B.A."/>
            <person name="Magnuson J.K."/>
            <person name="Henrissat B."/>
            <person name="Mortensen U.H."/>
            <person name="Larsen T.O."/>
            <person name="Devries R.P."/>
            <person name="Grigoriev I.V."/>
            <person name="Machida M."/>
            <person name="Baker S.E."/>
            <person name="Andersen M.R."/>
        </authorList>
    </citation>
    <scope>NUCLEOTIDE SEQUENCE [LARGE SCALE GENOMIC DNA]</scope>
    <source>
        <strain evidence="2">CBS 553.77</strain>
    </source>
</reference>
<protein>
    <submittedName>
        <fullName evidence="1">Uncharacterized protein</fullName>
    </submittedName>
</protein>
<accession>A0A5N6YX92</accession>
<dbReference type="EMBL" id="ML739251">
    <property type="protein sequence ID" value="KAE8350062.1"/>
    <property type="molecule type" value="Genomic_DNA"/>
</dbReference>
<evidence type="ECO:0000313" key="1">
    <source>
        <dbReference type="EMBL" id="KAE8350062.1"/>
    </source>
</evidence>
<name>A0A5N6YX92_9EURO</name>
<dbReference type="AlphaFoldDB" id="A0A5N6YX92"/>
<gene>
    <name evidence="1" type="ORF">BDV28DRAFT_151308</name>
</gene>
<evidence type="ECO:0000313" key="2">
    <source>
        <dbReference type="Proteomes" id="UP000327118"/>
    </source>
</evidence>
<keyword evidence="2" id="KW-1185">Reference proteome</keyword>
<organism evidence="1 2">
    <name type="scientific">Aspergillus coremiiformis</name>
    <dbReference type="NCBI Taxonomy" id="138285"/>
    <lineage>
        <taxon>Eukaryota</taxon>
        <taxon>Fungi</taxon>
        <taxon>Dikarya</taxon>
        <taxon>Ascomycota</taxon>
        <taxon>Pezizomycotina</taxon>
        <taxon>Eurotiomycetes</taxon>
        <taxon>Eurotiomycetidae</taxon>
        <taxon>Eurotiales</taxon>
        <taxon>Aspergillaceae</taxon>
        <taxon>Aspergillus</taxon>
        <taxon>Aspergillus subgen. Circumdati</taxon>
    </lineage>
</organism>
<dbReference type="Proteomes" id="UP000327118">
    <property type="component" value="Unassembled WGS sequence"/>
</dbReference>